<protein>
    <submittedName>
        <fullName evidence="2">Uncharacterized protein</fullName>
    </submittedName>
</protein>
<dbReference type="Proteomes" id="UP000605201">
    <property type="component" value="Unassembled WGS sequence"/>
</dbReference>
<sequence>MDELEKWAKDKPKSLVMLSSYFATVADTAFFMLKDNNKWVDLQMQAKLLRRLN</sequence>
<keyword evidence="1" id="KW-0812">Transmembrane</keyword>
<feature type="transmembrane region" description="Helical" evidence="1">
    <location>
        <begin position="15"/>
        <end position="33"/>
    </location>
</feature>
<evidence type="ECO:0000313" key="3">
    <source>
        <dbReference type="Proteomes" id="UP000605201"/>
    </source>
</evidence>
<accession>A0A8J6P2E0</accession>
<keyword evidence="1" id="KW-1133">Transmembrane helix</keyword>
<comment type="caution">
    <text evidence="2">The sequence shown here is derived from an EMBL/GenBank/DDBJ whole genome shotgun (WGS) entry which is preliminary data.</text>
</comment>
<gene>
    <name evidence="2" type="ORF">H8D96_21995</name>
</gene>
<name>A0A8J6P2E0_9BACT</name>
<dbReference type="EMBL" id="JACNIG010000464">
    <property type="protein sequence ID" value="MBC8434589.1"/>
    <property type="molecule type" value="Genomic_DNA"/>
</dbReference>
<evidence type="ECO:0000313" key="2">
    <source>
        <dbReference type="EMBL" id="MBC8434589.1"/>
    </source>
</evidence>
<keyword evidence="1" id="KW-0472">Membrane</keyword>
<organism evidence="2 3">
    <name type="scientific">Candidatus Desulfatibia vada</name>
    <dbReference type="NCBI Taxonomy" id="2841696"/>
    <lineage>
        <taxon>Bacteria</taxon>
        <taxon>Pseudomonadati</taxon>
        <taxon>Thermodesulfobacteriota</taxon>
        <taxon>Desulfobacteria</taxon>
        <taxon>Desulfobacterales</taxon>
        <taxon>Desulfobacterales incertae sedis</taxon>
        <taxon>Candidatus Desulfatibia</taxon>
    </lineage>
</organism>
<evidence type="ECO:0000256" key="1">
    <source>
        <dbReference type="SAM" id="Phobius"/>
    </source>
</evidence>
<reference evidence="2 3" key="1">
    <citation type="submission" date="2020-08" db="EMBL/GenBank/DDBJ databases">
        <title>Bridging the membrane lipid divide: bacteria of the FCB group superphylum have the potential to synthesize archaeal ether lipids.</title>
        <authorList>
            <person name="Villanueva L."/>
            <person name="Von Meijenfeldt F.A.B."/>
            <person name="Westbye A.B."/>
            <person name="Yadav S."/>
            <person name="Hopmans E.C."/>
            <person name="Dutilh B.E."/>
            <person name="Sinninghe Damste J.S."/>
        </authorList>
    </citation>
    <scope>NUCLEOTIDE SEQUENCE [LARGE SCALE GENOMIC DNA]</scope>
    <source>
        <strain evidence="2">NIOZ-UU17</strain>
    </source>
</reference>
<proteinExistence type="predicted"/>
<dbReference type="AlphaFoldDB" id="A0A8J6P2E0"/>